<accession>A0A482XDS8</accession>
<gene>
    <name evidence="1" type="ORF">LSTR_LSTR016577</name>
</gene>
<organism evidence="1 2">
    <name type="scientific">Laodelphax striatellus</name>
    <name type="common">Small brown planthopper</name>
    <name type="synonym">Delphax striatella</name>
    <dbReference type="NCBI Taxonomy" id="195883"/>
    <lineage>
        <taxon>Eukaryota</taxon>
        <taxon>Metazoa</taxon>
        <taxon>Ecdysozoa</taxon>
        <taxon>Arthropoda</taxon>
        <taxon>Hexapoda</taxon>
        <taxon>Insecta</taxon>
        <taxon>Pterygota</taxon>
        <taxon>Neoptera</taxon>
        <taxon>Paraneoptera</taxon>
        <taxon>Hemiptera</taxon>
        <taxon>Auchenorrhyncha</taxon>
        <taxon>Fulgoroidea</taxon>
        <taxon>Delphacidae</taxon>
        <taxon>Criomorphinae</taxon>
        <taxon>Laodelphax</taxon>
    </lineage>
</organism>
<sequence>MCVYLIAEGIVPAAKSALEPFLTPRLPPNVLIQDASLPVLSLLRVLHAVSRFWGTLYPSLEARPLLTQQVGFNSSNCFVLIRK</sequence>
<dbReference type="OrthoDB" id="10559914at2759"/>
<dbReference type="InParanoid" id="A0A482XDS8"/>
<protein>
    <submittedName>
        <fullName evidence="1">Uncharacterized protein</fullName>
    </submittedName>
</protein>
<dbReference type="EMBL" id="QKKF02011748">
    <property type="protein sequence ID" value="RZF44034.1"/>
    <property type="molecule type" value="Genomic_DNA"/>
</dbReference>
<dbReference type="Proteomes" id="UP000291343">
    <property type="component" value="Unassembled WGS sequence"/>
</dbReference>
<reference evidence="1 2" key="1">
    <citation type="journal article" date="2017" name="Gigascience">
        <title>Genome sequence of the small brown planthopper, Laodelphax striatellus.</title>
        <authorList>
            <person name="Zhu J."/>
            <person name="Jiang F."/>
            <person name="Wang X."/>
            <person name="Yang P."/>
            <person name="Bao Y."/>
            <person name="Zhao W."/>
            <person name="Wang W."/>
            <person name="Lu H."/>
            <person name="Wang Q."/>
            <person name="Cui N."/>
            <person name="Li J."/>
            <person name="Chen X."/>
            <person name="Luo L."/>
            <person name="Yu J."/>
            <person name="Kang L."/>
            <person name="Cui F."/>
        </authorList>
    </citation>
    <scope>NUCLEOTIDE SEQUENCE [LARGE SCALE GENOMIC DNA]</scope>
    <source>
        <strain evidence="1">Lst14</strain>
    </source>
</reference>
<evidence type="ECO:0000313" key="1">
    <source>
        <dbReference type="EMBL" id="RZF44034.1"/>
    </source>
</evidence>
<proteinExistence type="predicted"/>
<name>A0A482XDS8_LAOST</name>
<comment type="caution">
    <text evidence="1">The sequence shown here is derived from an EMBL/GenBank/DDBJ whole genome shotgun (WGS) entry which is preliminary data.</text>
</comment>
<dbReference type="STRING" id="195883.A0A482XDS8"/>
<keyword evidence="2" id="KW-1185">Reference proteome</keyword>
<dbReference type="AlphaFoldDB" id="A0A482XDS8"/>
<evidence type="ECO:0000313" key="2">
    <source>
        <dbReference type="Proteomes" id="UP000291343"/>
    </source>
</evidence>